<keyword evidence="5" id="KW-0539">Nucleus</keyword>
<dbReference type="GO" id="GO:0000981">
    <property type="term" value="F:DNA-binding transcription factor activity, RNA polymerase II-specific"/>
    <property type="evidence" value="ECO:0007669"/>
    <property type="project" value="TreeGrafter"/>
</dbReference>
<dbReference type="OMA" id="MITLEQE"/>
<proteinExistence type="predicted"/>
<comment type="subcellular location">
    <subcellularLocation>
        <location evidence="1">Nucleus</location>
    </subcellularLocation>
</comment>
<accession>A0A0J9XP79</accession>
<reference evidence="7" key="2">
    <citation type="submission" date="2012-12" db="EMBL/GenBank/DDBJ databases">
        <authorList>
            <person name="Gao Y.W."/>
            <person name="Fan S.T."/>
            <person name="Sun H.T."/>
            <person name="Wang Z."/>
            <person name="Gao X.L."/>
            <person name="Li Y.G."/>
            <person name="Wang T.C."/>
            <person name="Zhang K."/>
            <person name="Xu W.W."/>
            <person name="Yu Z.J."/>
            <person name="Xia X.Z."/>
        </authorList>
    </citation>
    <scope>NUCLEOTIDE SEQUENCE</scope>
    <source>
        <strain evidence="7">FR3</strain>
    </source>
</reference>
<evidence type="ECO:0000256" key="3">
    <source>
        <dbReference type="ARBA" id="ARBA00023125"/>
    </source>
</evidence>
<protein>
    <submittedName>
        <fullName evidence="7">Bm8860</fullName>
    </submittedName>
</protein>
<dbReference type="PANTHER" id="PTHR11988">
    <property type="entry name" value="THYROTROPH EMBRYONIC FACTOR RELATED"/>
    <property type="match status" value="1"/>
</dbReference>
<dbReference type="GO" id="GO:0000978">
    <property type="term" value="F:RNA polymerase II cis-regulatory region sequence-specific DNA binding"/>
    <property type="evidence" value="ECO:0007669"/>
    <property type="project" value="TreeGrafter"/>
</dbReference>
<keyword evidence="3" id="KW-0238">DNA-binding</keyword>
<evidence type="ECO:0000259" key="6">
    <source>
        <dbReference type="PROSITE" id="PS50217"/>
    </source>
</evidence>
<dbReference type="EMBL" id="LN856732">
    <property type="protein sequence ID" value="CDP92151.1"/>
    <property type="molecule type" value="Genomic_DNA"/>
</dbReference>
<reference evidence="7" key="1">
    <citation type="journal article" date="2007" name="Science">
        <title>Draft genome of the filarial nematode parasite Brugia malayi.</title>
        <authorList>
            <person name="Ghedin E."/>
            <person name="Wang S."/>
            <person name="Spiro D."/>
            <person name="Caler E."/>
            <person name="Zhao Q."/>
            <person name="Crabtree J."/>
            <person name="Allen J.E."/>
            <person name="Delcher A.L."/>
            <person name="Guiliano D.B."/>
            <person name="Miranda-Saavedra D."/>
            <person name="Angiuoli S.V."/>
            <person name="Creasy T."/>
            <person name="Amedeo P."/>
            <person name="Haas B."/>
            <person name="El-Sayed N.M."/>
            <person name="Wortman J.R."/>
            <person name="Feldblyum T."/>
            <person name="Tallon L."/>
            <person name="Schatz M."/>
            <person name="Shumway M."/>
            <person name="Koo H."/>
            <person name="Salzberg S.L."/>
            <person name="Schobel S."/>
            <person name="Pertea M."/>
            <person name="Pop M."/>
            <person name="White O."/>
            <person name="Barton G.J."/>
            <person name="Carlow C.K."/>
            <person name="Crawford M.J."/>
            <person name="Daub J."/>
            <person name="Dimmic M.W."/>
            <person name="Estes C.F."/>
            <person name="Foster J.M."/>
            <person name="Ganatra M."/>
            <person name="Gregory W.F."/>
            <person name="Johnson N.M."/>
            <person name="Jin J."/>
            <person name="Komuniecki R."/>
            <person name="Korf I."/>
            <person name="Kumar S."/>
            <person name="Laney S."/>
            <person name="Li B.W."/>
            <person name="Li W."/>
            <person name="Lindblom T.H."/>
            <person name="Lustigman S."/>
            <person name="Ma D."/>
            <person name="Maina C.V."/>
            <person name="Martin D.M."/>
            <person name="McCarter J.P."/>
            <person name="McReynolds L."/>
            <person name="Mitreva M."/>
            <person name="Nutman T.B."/>
            <person name="Parkinson J."/>
            <person name="Peregrin-Alvarez J.M."/>
            <person name="Poole C."/>
            <person name="Ren Q."/>
            <person name="Saunders L."/>
            <person name="Sluder A.E."/>
            <person name="Smith K."/>
            <person name="Stanke M."/>
            <person name="Unnasch T.R."/>
            <person name="Ware J."/>
            <person name="Wei A.D."/>
            <person name="Weil G."/>
            <person name="Williams D.J."/>
            <person name="Zhang Y."/>
            <person name="Williams S.A."/>
            <person name="Fraser-Liggett C."/>
            <person name="Slatko B."/>
            <person name="Blaxter M.L."/>
            <person name="Scott A.L."/>
        </authorList>
    </citation>
    <scope>NUCLEOTIDE SEQUENCE</scope>
    <source>
        <strain evidence="7">FR3</strain>
    </source>
</reference>
<dbReference type="Pfam" id="PF07716">
    <property type="entry name" value="bZIP_2"/>
    <property type="match status" value="1"/>
</dbReference>
<name>A0A0J9XP79_BRUMA</name>
<dbReference type="InterPro" id="IPR040223">
    <property type="entry name" value="PAR_bZIP"/>
</dbReference>
<dbReference type="WormBase" id="Bm8860">
    <property type="protein sequence ID" value="BM41728"/>
    <property type="gene ID" value="WBGene00229121"/>
</dbReference>
<evidence type="ECO:0000256" key="2">
    <source>
        <dbReference type="ARBA" id="ARBA00023015"/>
    </source>
</evidence>
<gene>
    <name evidence="7 8" type="ORF">Bm8860</name>
    <name evidence="7" type="ORF">BM_Bm8860</name>
</gene>
<evidence type="ECO:0000313" key="8">
    <source>
        <dbReference type="WormBase" id="Bm8860"/>
    </source>
</evidence>
<keyword evidence="4" id="KW-0804">Transcription</keyword>
<dbReference type="InterPro" id="IPR046347">
    <property type="entry name" value="bZIP_sf"/>
</dbReference>
<evidence type="ECO:0000256" key="4">
    <source>
        <dbReference type="ARBA" id="ARBA00023163"/>
    </source>
</evidence>
<dbReference type="PROSITE" id="PS50217">
    <property type="entry name" value="BZIP"/>
    <property type="match status" value="1"/>
</dbReference>
<evidence type="ECO:0000256" key="1">
    <source>
        <dbReference type="ARBA" id="ARBA00004123"/>
    </source>
</evidence>
<sequence>MQLCSSVLMNSSRDLHPSCNFEEKELRRIRNNDAARRSREARRAKEAKNRLRMITLEQENGALRTQIDLLKKELEHIHLVILAVNVTWKTLLQNQF</sequence>
<dbReference type="InterPro" id="IPR004827">
    <property type="entry name" value="bZIP"/>
</dbReference>
<evidence type="ECO:0000256" key="5">
    <source>
        <dbReference type="ARBA" id="ARBA00023242"/>
    </source>
</evidence>
<dbReference type="SUPFAM" id="SSF57959">
    <property type="entry name" value="Leucine zipper domain"/>
    <property type="match status" value="1"/>
</dbReference>
<feature type="domain" description="BZIP" evidence="6">
    <location>
        <begin position="21"/>
        <end position="77"/>
    </location>
</feature>
<evidence type="ECO:0000313" key="7">
    <source>
        <dbReference type="EMBL" id="CDP92151.1"/>
    </source>
</evidence>
<dbReference type="PANTHER" id="PTHR11988:SF27">
    <property type="entry name" value="GH27708P"/>
    <property type="match status" value="1"/>
</dbReference>
<dbReference type="GO" id="GO:0005634">
    <property type="term" value="C:nucleus"/>
    <property type="evidence" value="ECO:0007669"/>
    <property type="project" value="UniProtKB-SubCell"/>
</dbReference>
<dbReference type="AlphaFoldDB" id="A0A0J9XP79"/>
<dbReference type="SMART" id="SM00338">
    <property type="entry name" value="BRLZ"/>
    <property type="match status" value="1"/>
</dbReference>
<organism evidence="7">
    <name type="scientific">Brugia malayi</name>
    <name type="common">Filarial nematode worm</name>
    <dbReference type="NCBI Taxonomy" id="6279"/>
    <lineage>
        <taxon>Eukaryota</taxon>
        <taxon>Metazoa</taxon>
        <taxon>Ecdysozoa</taxon>
        <taxon>Nematoda</taxon>
        <taxon>Chromadorea</taxon>
        <taxon>Rhabditida</taxon>
        <taxon>Spirurina</taxon>
        <taxon>Spiruromorpha</taxon>
        <taxon>Filarioidea</taxon>
        <taxon>Onchocercidae</taxon>
        <taxon>Brugia</taxon>
    </lineage>
</organism>
<keyword evidence="2" id="KW-0805">Transcription regulation</keyword>
<dbReference type="Gene3D" id="1.20.5.170">
    <property type="match status" value="1"/>
</dbReference>